<dbReference type="InterPro" id="IPR036691">
    <property type="entry name" value="Endo/exonu/phosph_ase_sf"/>
</dbReference>
<dbReference type="InterPro" id="IPR043502">
    <property type="entry name" value="DNA/RNA_pol_sf"/>
</dbReference>
<dbReference type="VEuPathDB" id="VectorBase:AALF004849"/>
<dbReference type="InterPro" id="IPR000477">
    <property type="entry name" value="RT_dom"/>
</dbReference>
<dbReference type="EMBL" id="GEHC01001016">
    <property type="protein sequence ID" value="JAV46629.1"/>
    <property type="molecule type" value="Transcribed_RNA"/>
</dbReference>
<dbReference type="GO" id="GO:0003824">
    <property type="term" value="F:catalytic activity"/>
    <property type="evidence" value="ECO:0007669"/>
    <property type="project" value="InterPro"/>
</dbReference>
<dbReference type="VEuPathDB" id="VectorBase:AALC636_023862"/>
<proteinExistence type="predicted"/>
<dbReference type="PROSITE" id="PS50878">
    <property type="entry name" value="RT_POL"/>
    <property type="match status" value="1"/>
</dbReference>
<dbReference type="Pfam" id="PF03372">
    <property type="entry name" value="Exo_endo_phos"/>
    <property type="match status" value="1"/>
</dbReference>
<dbReference type="SUPFAM" id="SSF56219">
    <property type="entry name" value="DNase I-like"/>
    <property type="match status" value="1"/>
</dbReference>
<dbReference type="SUPFAM" id="SSF56672">
    <property type="entry name" value="DNA/RNA polymerases"/>
    <property type="match status" value="1"/>
</dbReference>
<feature type="domain" description="Reverse transcriptase" evidence="1">
    <location>
        <begin position="498"/>
        <end position="768"/>
    </location>
</feature>
<dbReference type="CDD" id="cd01650">
    <property type="entry name" value="RT_nLTR_like"/>
    <property type="match status" value="1"/>
</dbReference>
<sequence>MDSINQAQNHRANSLENLLEHFNSAGLNMVQINLRGINRFEKLDSLCIFLQGLPIVVDVLVIGETWIKASRQKYYNIPGFSSIHSCRTTSSGGLAVFIRNGLNFEVKANTADDGLHHIETAILPGKSRVTVHGIYRPPSFDSNRFFSFVESIISLSDPRNPCFILGDINFPINSIDSRGAQTYLQLLASYNMLVTNTHVTRPTSSNILDHVVCHAETSERITNCTMDCNLSDHCYIVTHFNTKIEKCTRTLYKSVVNHRLLETHFLSFLETTDFSSMQPNDRLLAITSRYKQLKDSFSKTITVEVKVKKNVCPWYNLDIWKLGRISNNLFQRWKRNRQDQHVKDLLKHANNKLAEAKRRAKSRYYQRFFSTSNPKVFWTRVNDALGNKTGEHKQHKLIVDGLLVTEPGEVGDVFNSFFTSVGENVASCLQSDGNINRFNTVELSDRSIFFRPATQSEVINIIGTLDSSKATGVDSFPVSALKQYSAVLSGIICNCFNDSLSSGAYPDFLKKALVYPVFKSGDPTNPTNYRPISVLPTINKVFEKLLSTRLHCFLETTGLLYERQFGFRQGSTTDVAILELVDDIARSVDRRKVAGAVFLDLSKAFDTINHSILLKKLDAYGIRGIANDLINSYLTGRYQKVMVDGICSEYRSVSCGVPQGSNIGPLLFLLYINDIAKLPLEGQPRLFADDTALTYETNSVAELYQHMCNDLHLVTAYLENNLLALNLSKTKLMVFGAKEDETSLFPTLTIKGEILERVSYYKYLGVHIDDQLRWDVHIRKTVANCASLCGILRKLARYVPQHVLLKVYFAYIHSRYQYGISAWGSSYNTYLKDIQIQQNRCIKAIFKLPFLHPTNDLYSTTEHNILPIQGLYTLRVCMIMYKTTNSLNMHHNWSFNSASHHYRTRYAHLLQRPGFRSEVGRKRFQNIGPDTFNRLPEDIKNAQSIAQFKRRFIAHIKSNIETFIVR</sequence>
<protein>
    <submittedName>
        <fullName evidence="2">Putative tick transposon</fullName>
    </submittedName>
</protein>
<evidence type="ECO:0000259" key="1">
    <source>
        <dbReference type="PROSITE" id="PS50878"/>
    </source>
</evidence>
<dbReference type="Gene3D" id="3.60.10.10">
    <property type="entry name" value="Endonuclease/exonuclease/phosphatase"/>
    <property type="match status" value="1"/>
</dbReference>
<dbReference type="GO" id="GO:0071897">
    <property type="term" value="P:DNA biosynthetic process"/>
    <property type="evidence" value="ECO:0007669"/>
    <property type="project" value="UniProtKB-ARBA"/>
</dbReference>
<dbReference type="AlphaFoldDB" id="A0A1W7R639"/>
<organism evidence="2">
    <name type="scientific">Aedes albopictus</name>
    <name type="common">Asian tiger mosquito</name>
    <name type="synonym">Stegomyia albopicta</name>
    <dbReference type="NCBI Taxonomy" id="7160"/>
    <lineage>
        <taxon>Eukaryota</taxon>
        <taxon>Metazoa</taxon>
        <taxon>Ecdysozoa</taxon>
        <taxon>Arthropoda</taxon>
        <taxon>Hexapoda</taxon>
        <taxon>Insecta</taxon>
        <taxon>Pterygota</taxon>
        <taxon>Neoptera</taxon>
        <taxon>Endopterygota</taxon>
        <taxon>Diptera</taxon>
        <taxon>Nematocera</taxon>
        <taxon>Culicoidea</taxon>
        <taxon>Culicidae</taxon>
        <taxon>Culicinae</taxon>
        <taxon>Aedini</taxon>
        <taxon>Aedes</taxon>
        <taxon>Stegomyia</taxon>
    </lineage>
</organism>
<dbReference type="Pfam" id="PF00078">
    <property type="entry name" value="RVT_1"/>
    <property type="match status" value="1"/>
</dbReference>
<dbReference type="VEuPathDB" id="VectorBase:AALF022859"/>
<evidence type="ECO:0000313" key="2">
    <source>
        <dbReference type="EMBL" id="JAV46629.1"/>
    </source>
</evidence>
<reference evidence="2" key="1">
    <citation type="submission" date="2016-03" db="EMBL/GenBank/DDBJ databases">
        <title>RNAseq analyses of the sensorial organs of adult female Aedes albopictus.</title>
        <authorList>
            <person name="Fabrizio L."/>
            <person name="Ribeiro J.M."/>
            <person name="Arca B."/>
        </authorList>
    </citation>
    <scope>NUCLEOTIDE SEQUENCE</scope>
</reference>
<accession>A0A1W7R639</accession>
<dbReference type="PANTHER" id="PTHR33332">
    <property type="entry name" value="REVERSE TRANSCRIPTASE DOMAIN-CONTAINING PROTEIN"/>
    <property type="match status" value="1"/>
</dbReference>
<name>A0A1W7R639_AEDAL</name>
<dbReference type="InterPro" id="IPR005135">
    <property type="entry name" value="Endo/exonuclease/phosphatase"/>
</dbReference>